<feature type="region of interest" description="Disordered" evidence="10">
    <location>
        <begin position="1"/>
        <end position="24"/>
    </location>
</feature>
<keyword evidence="7 9" id="KW-1133">Transmembrane helix</keyword>
<feature type="transmembrane region" description="Helical" evidence="9">
    <location>
        <begin position="374"/>
        <end position="395"/>
    </location>
</feature>
<feature type="transmembrane region" description="Helical" evidence="9">
    <location>
        <begin position="503"/>
        <end position="525"/>
    </location>
</feature>
<accession>A0A8D8FIE1</accession>
<evidence type="ECO:0000256" key="7">
    <source>
        <dbReference type="ARBA" id="ARBA00022989"/>
    </source>
</evidence>
<proteinExistence type="inferred from homology"/>
<organism evidence="11">
    <name type="scientific">Culex pipiens</name>
    <name type="common">House mosquito</name>
    <dbReference type="NCBI Taxonomy" id="7175"/>
    <lineage>
        <taxon>Eukaryota</taxon>
        <taxon>Metazoa</taxon>
        <taxon>Ecdysozoa</taxon>
        <taxon>Arthropoda</taxon>
        <taxon>Hexapoda</taxon>
        <taxon>Insecta</taxon>
        <taxon>Pterygota</taxon>
        <taxon>Neoptera</taxon>
        <taxon>Endopterygota</taxon>
        <taxon>Diptera</taxon>
        <taxon>Nematocera</taxon>
        <taxon>Culicoidea</taxon>
        <taxon>Culicidae</taxon>
        <taxon>Culicinae</taxon>
        <taxon>Culicini</taxon>
        <taxon>Culex</taxon>
        <taxon>Culex</taxon>
    </lineage>
</organism>
<feature type="compositionally biased region" description="Basic and acidic residues" evidence="10">
    <location>
        <begin position="1"/>
        <end position="11"/>
    </location>
</feature>
<feature type="transmembrane region" description="Helical" evidence="9">
    <location>
        <begin position="142"/>
        <end position="161"/>
    </location>
</feature>
<keyword evidence="8 9" id="KW-0472">Membrane</keyword>
<evidence type="ECO:0000256" key="3">
    <source>
        <dbReference type="ARBA" id="ARBA00006366"/>
    </source>
</evidence>
<feature type="transmembrane region" description="Helical" evidence="9">
    <location>
        <begin position="105"/>
        <end position="122"/>
    </location>
</feature>
<evidence type="ECO:0000256" key="4">
    <source>
        <dbReference type="ARBA" id="ARBA00022448"/>
    </source>
</evidence>
<feature type="transmembrane region" description="Helical" evidence="9">
    <location>
        <begin position="463"/>
        <end position="491"/>
    </location>
</feature>
<keyword evidence="5 9" id="KW-1003">Cell membrane</keyword>
<feature type="region of interest" description="Disordered" evidence="10">
    <location>
        <begin position="343"/>
        <end position="365"/>
    </location>
</feature>
<evidence type="ECO:0000256" key="1">
    <source>
        <dbReference type="ARBA" id="ARBA00000215"/>
    </source>
</evidence>
<sequence length="537" mass="57275">MSPSADSRDGATAEADYDGGGGAAAGNVAVVTVSSAVESRRSRSADTSSTGGGAIAANTAGGEADCLIVSPSSAALTESCCLLRKSTTMKQKLTGVRDAFQNRSLLVDLLAILFGIGAWIGVNSSFVQLPLLVANAPEGWNLPSYLVVITQLGNLGPLLYTALQRVRAFRDSYMIYAVLVIGTVGAICMAFLYERTAFVFGAERSVAMFVCVFALALVGCTSSVLFMPYMGRFRDVYLITYLIGEGLSGFLPSIVALIQGVGGNAECIPNNSTDPDAPDFISYTPPPRFGSLEYFVFVFVVLIVSTIAFTILDNHPRCRQEYAAVVINHGNDYTYETTPTVTVVTTPTSNPSEKPTTSTSTKHEQPKVLSNRNYTYLMVLLGVLCLFGNGFFPGIQSYSCLPYGNVAYHLTVTLSTMANPVACFMAVFLPHTSIRAITSISMLAGVFAAYAMATAFMSPAPPFMGMAIGEALVIISWTILIGLVSYVRLSITTVFRSQGGKSLVWVGAVTQIGSLCGSILSFTMVNFTNLFQQYYPC</sequence>
<comment type="similarity">
    <text evidence="3 9">Belongs to the riboflavin transporter family.</text>
</comment>
<name>A0A8D8FIE1_CULPI</name>
<feature type="compositionally biased region" description="Low complexity" evidence="10">
    <location>
        <begin position="343"/>
        <end position="360"/>
    </location>
</feature>
<reference evidence="11" key="1">
    <citation type="submission" date="2021-05" db="EMBL/GenBank/DDBJ databases">
        <authorList>
            <person name="Alioto T."/>
            <person name="Alioto T."/>
            <person name="Gomez Garrido J."/>
        </authorList>
    </citation>
    <scope>NUCLEOTIDE SEQUENCE</scope>
</reference>
<dbReference type="EMBL" id="HBUE01067228">
    <property type="protein sequence ID" value="CAG6471209.1"/>
    <property type="molecule type" value="Transcribed_RNA"/>
</dbReference>
<dbReference type="Pfam" id="PF06237">
    <property type="entry name" value="SLC52_ribofla_tr"/>
    <property type="match status" value="1"/>
</dbReference>
<evidence type="ECO:0000256" key="9">
    <source>
        <dbReference type="RuleBase" id="RU368035"/>
    </source>
</evidence>
<dbReference type="AlphaFoldDB" id="A0A8D8FIE1"/>
<feature type="transmembrane region" description="Helical" evidence="9">
    <location>
        <begin position="294"/>
        <end position="312"/>
    </location>
</feature>
<comment type="function">
    <text evidence="9">Plasma membrane transporter mediating the uptake by cells of the water soluble vitamin B2/riboflavin that plays a key role in biochemical oxidation-reduction reactions of the carbohydrate, lipid, and amino acid metabolism.</text>
</comment>
<dbReference type="InterPro" id="IPR009357">
    <property type="entry name" value="Riboflavin_transptr"/>
</dbReference>
<evidence type="ECO:0000256" key="10">
    <source>
        <dbReference type="SAM" id="MobiDB-lite"/>
    </source>
</evidence>
<feature type="transmembrane region" description="Helical" evidence="9">
    <location>
        <begin position="173"/>
        <end position="193"/>
    </location>
</feature>
<keyword evidence="6 9" id="KW-0812">Transmembrane</keyword>
<feature type="transmembrane region" description="Helical" evidence="9">
    <location>
        <begin position="205"/>
        <end position="226"/>
    </location>
</feature>
<evidence type="ECO:0000256" key="2">
    <source>
        <dbReference type="ARBA" id="ARBA00004651"/>
    </source>
</evidence>
<protein>
    <recommendedName>
        <fullName evidence="9">Riboflavin transporter</fullName>
    </recommendedName>
</protein>
<dbReference type="PANTHER" id="PTHR12929">
    <property type="entry name" value="SOLUTE CARRIER FAMILY 52"/>
    <property type="match status" value="1"/>
</dbReference>
<dbReference type="GO" id="GO:0032217">
    <property type="term" value="F:riboflavin transmembrane transporter activity"/>
    <property type="evidence" value="ECO:0007669"/>
    <property type="project" value="UniProtKB-UniRule"/>
</dbReference>
<comment type="subcellular location">
    <subcellularLocation>
        <location evidence="2 9">Cell membrane</location>
        <topology evidence="2 9">Multi-pass membrane protein</topology>
    </subcellularLocation>
</comment>
<feature type="transmembrane region" description="Helical" evidence="9">
    <location>
        <begin position="407"/>
        <end position="429"/>
    </location>
</feature>
<evidence type="ECO:0000256" key="6">
    <source>
        <dbReference type="ARBA" id="ARBA00022692"/>
    </source>
</evidence>
<evidence type="ECO:0000256" key="5">
    <source>
        <dbReference type="ARBA" id="ARBA00022475"/>
    </source>
</evidence>
<dbReference type="GO" id="GO:0005886">
    <property type="term" value="C:plasma membrane"/>
    <property type="evidence" value="ECO:0007669"/>
    <property type="project" value="UniProtKB-SubCell"/>
</dbReference>
<evidence type="ECO:0000313" key="11">
    <source>
        <dbReference type="EMBL" id="CAG6471209.1"/>
    </source>
</evidence>
<feature type="transmembrane region" description="Helical" evidence="9">
    <location>
        <begin position="436"/>
        <end position="457"/>
    </location>
</feature>
<keyword evidence="4 9" id="KW-0813">Transport</keyword>
<dbReference type="PANTHER" id="PTHR12929:SF10">
    <property type="entry name" value="RIBOFLAVIN TRANSPORTER"/>
    <property type="match status" value="1"/>
</dbReference>
<feature type="transmembrane region" description="Helical" evidence="9">
    <location>
        <begin position="238"/>
        <end position="258"/>
    </location>
</feature>
<evidence type="ECO:0000256" key="8">
    <source>
        <dbReference type="ARBA" id="ARBA00023136"/>
    </source>
</evidence>
<comment type="catalytic activity">
    <reaction evidence="1 9">
        <text>riboflavin(in) = riboflavin(out)</text>
        <dbReference type="Rhea" id="RHEA:35015"/>
        <dbReference type="ChEBI" id="CHEBI:57986"/>
    </reaction>
</comment>